<name>A0A3D3QZ25_9PLAN</name>
<dbReference type="PANTHER" id="PTHR10343">
    <property type="entry name" value="5'-AMP-ACTIVATED PROTEIN KINASE , BETA SUBUNIT"/>
    <property type="match status" value="1"/>
</dbReference>
<accession>A0A3D3QZ25</accession>
<protein>
    <submittedName>
        <fullName evidence="3">Glycoside hydrolase family 13</fullName>
    </submittedName>
</protein>
<dbReference type="GO" id="GO:0016787">
    <property type="term" value="F:hydrolase activity"/>
    <property type="evidence" value="ECO:0007669"/>
    <property type="project" value="UniProtKB-KW"/>
</dbReference>
<dbReference type="PANTHER" id="PTHR10343:SF84">
    <property type="entry name" value="5'-AMP-ACTIVATED PROTEIN KINASE SUBUNIT BETA-1"/>
    <property type="match status" value="1"/>
</dbReference>
<evidence type="ECO:0000259" key="2">
    <source>
        <dbReference type="Pfam" id="PF16561"/>
    </source>
</evidence>
<dbReference type="Gene3D" id="2.60.40.10">
    <property type="entry name" value="Immunoglobulins"/>
    <property type="match status" value="1"/>
</dbReference>
<comment type="similarity">
    <text evidence="1">Belongs to the 5'-AMP-activated protein kinase beta subunit family.</text>
</comment>
<organism evidence="3 4">
    <name type="scientific">Gimesia maris</name>
    <dbReference type="NCBI Taxonomy" id="122"/>
    <lineage>
        <taxon>Bacteria</taxon>
        <taxon>Pseudomonadati</taxon>
        <taxon>Planctomycetota</taxon>
        <taxon>Planctomycetia</taxon>
        <taxon>Planctomycetales</taxon>
        <taxon>Planctomycetaceae</taxon>
        <taxon>Gimesia</taxon>
    </lineage>
</organism>
<dbReference type="InterPro" id="IPR032640">
    <property type="entry name" value="AMPK1_CBM"/>
</dbReference>
<dbReference type="RefSeq" id="WP_278438482.1">
    <property type="nucleotide sequence ID" value="NZ_CAXBMG010000062.1"/>
</dbReference>
<gene>
    <name evidence="3" type="ORF">DIT97_01825</name>
</gene>
<proteinExistence type="inferred from homology"/>
<evidence type="ECO:0000313" key="4">
    <source>
        <dbReference type="Proteomes" id="UP000263642"/>
    </source>
</evidence>
<dbReference type="Pfam" id="PF16561">
    <property type="entry name" value="AMPK1_CBM"/>
    <property type="match status" value="1"/>
</dbReference>
<sequence length="96" mass="10367">MSKQKAKSTELSCHAPDASAVFLAGTFNDWKTDTTPLAKDDQGNWKAELELPAGRHEFKFVVGGQWCCEPGCQGAADCPKCVPNAFGSMNRFVDVA</sequence>
<dbReference type="AlphaFoldDB" id="A0A3D3QZ25"/>
<dbReference type="Proteomes" id="UP000263642">
    <property type="component" value="Unassembled WGS sequence"/>
</dbReference>
<dbReference type="CDD" id="cd02859">
    <property type="entry name" value="E_set_AMPKbeta_like_N"/>
    <property type="match status" value="1"/>
</dbReference>
<dbReference type="InterPro" id="IPR013783">
    <property type="entry name" value="Ig-like_fold"/>
</dbReference>
<keyword evidence="3" id="KW-0378">Hydrolase</keyword>
<dbReference type="InterPro" id="IPR014756">
    <property type="entry name" value="Ig_E-set"/>
</dbReference>
<dbReference type="SUPFAM" id="SSF81296">
    <property type="entry name" value="E set domains"/>
    <property type="match status" value="1"/>
</dbReference>
<feature type="domain" description="AMP-activated protein kinase glycogen-binding" evidence="2">
    <location>
        <begin position="17"/>
        <end position="78"/>
    </location>
</feature>
<evidence type="ECO:0000256" key="1">
    <source>
        <dbReference type="ARBA" id="ARBA00010926"/>
    </source>
</evidence>
<dbReference type="InterPro" id="IPR050827">
    <property type="entry name" value="CRP1_MDG1_kinase"/>
</dbReference>
<reference evidence="3 4" key="1">
    <citation type="journal article" date="2018" name="Nat. Biotechnol.">
        <title>A standardized bacterial taxonomy based on genome phylogeny substantially revises the tree of life.</title>
        <authorList>
            <person name="Parks D.H."/>
            <person name="Chuvochina M."/>
            <person name="Waite D.W."/>
            <person name="Rinke C."/>
            <person name="Skarshewski A."/>
            <person name="Chaumeil P.A."/>
            <person name="Hugenholtz P."/>
        </authorList>
    </citation>
    <scope>NUCLEOTIDE SEQUENCE [LARGE SCALE GENOMIC DNA]</scope>
    <source>
        <strain evidence="3">UBA9375</strain>
    </source>
</reference>
<evidence type="ECO:0000313" key="3">
    <source>
        <dbReference type="EMBL" id="HCO21854.1"/>
    </source>
</evidence>
<dbReference type="EMBL" id="DQAY01000014">
    <property type="protein sequence ID" value="HCO21854.1"/>
    <property type="molecule type" value="Genomic_DNA"/>
</dbReference>
<comment type="caution">
    <text evidence="3">The sequence shown here is derived from an EMBL/GenBank/DDBJ whole genome shotgun (WGS) entry which is preliminary data.</text>
</comment>